<evidence type="ECO:0000256" key="4">
    <source>
        <dbReference type="ARBA" id="ARBA00023163"/>
    </source>
</evidence>
<evidence type="ECO:0000313" key="10">
    <source>
        <dbReference type="RefSeq" id="XP_031393617.1"/>
    </source>
</evidence>
<evidence type="ECO:0000256" key="2">
    <source>
        <dbReference type="ARBA" id="ARBA00023015"/>
    </source>
</evidence>
<name>A0A6P8D957_PUNGR</name>
<dbReference type="GO" id="GO:0006355">
    <property type="term" value="P:regulation of DNA-templated transcription"/>
    <property type="evidence" value="ECO:0007669"/>
    <property type="project" value="InterPro"/>
</dbReference>
<feature type="domain" description="NAC" evidence="8">
    <location>
        <begin position="13"/>
        <end position="166"/>
    </location>
</feature>
<evidence type="ECO:0000256" key="3">
    <source>
        <dbReference type="ARBA" id="ARBA00023125"/>
    </source>
</evidence>
<feature type="compositionally biased region" description="Polar residues" evidence="6">
    <location>
        <begin position="237"/>
        <end position="251"/>
    </location>
</feature>
<feature type="region of interest" description="Disordered" evidence="6">
    <location>
        <begin position="237"/>
        <end position="268"/>
    </location>
</feature>
<feature type="compositionally biased region" description="Basic and acidic residues" evidence="6">
    <location>
        <begin position="362"/>
        <end position="372"/>
    </location>
</feature>
<gene>
    <name evidence="10" type="primary">LOC116205231</name>
</gene>
<dbReference type="OrthoDB" id="1739958at2759"/>
<evidence type="ECO:0000256" key="7">
    <source>
        <dbReference type="SAM" id="Phobius"/>
    </source>
</evidence>
<evidence type="ECO:0000313" key="9">
    <source>
        <dbReference type="Proteomes" id="UP000515151"/>
    </source>
</evidence>
<reference evidence="10" key="2">
    <citation type="submission" date="2025-08" db="UniProtKB">
        <authorList>
            <consortium name="RefSeq"/>
        </authorList>
    </citation>
    <scope>IDENTIFICATION</scope>
    <source>
        <tissue evidence="10">Leaf</tissue>
    </source>
</reference>
<keyword evidence="7" id="KW-0812">Transmembrane</keyword>
<dbReference type="RefSeq" id="XP_031393617.1">
    <property type="nucleotide sequence ID" value="XM_031537757.1"/>
</dbReference>
<dbReference type="SUPFAM" id="SSF101941">
    <property type="entry name" value="NAC domain"/>
    <property type="match status" value="1"/>
</dbReference>
<dbReference type="InterPro" id="IPR036093">
    <property type="entry name" value="NAC_dom_sf"/>
</dbReference>
<keyword evidence="2" id="KW-0805">Transcription regulation</keyword>
<reference evidence="9" key="1">
    <citation type="journal article" date="2020" name="Plant Biotechnol. J.">
        <title>The pomegranate (Punica granatum L.) draft genome dissects genetic divergence between soft- and hard-seeded cultivars.</title>
        <authorList>
            <person name="Luo X."/>
            <person name="Li H."/>
            <person name="Wu Z."/>
            <person name="Yao W."/>
            <person name="Zhao P."/>
            <person name="Cao D."/>
            <person name="Yu H."/>
            <person name="Li K."/>
            <person name="Poudel K."/>
            <person name="Zhao D."/>
            <person name="Zhang F."/>
            <person name="Xia X."/>
            <person name="Chen L."/>
            <person name="Wang Q."/>
            <person name="Jing D."/>
            <person name="Cao S."/>
        </authorList>
    </citation>
    <scope>NUCLEOTIDE SEQUENCE [LARGE SCALE GENOMIC DNA]</scope>
    <source>
        <strain evidence="9">cv. Tunisia</strain>
    </source>
</reference>
<feature type="region of interest" description="Disordered" evidence="6">
    <location>
        <begin position="362"/>
        <end position="389"/>
    </location>
</feature>
<dbReference type="PANTHER" id="PTHR31989">
    <property type="entry name" value="NAC DOMAIN-CONTAINING PROTEIN 82-RELATED"/>
    <property type="match status" value="1"/>
</dbReference>
<keyword evidence="9" id="KW-1185">Reference proteome</keyword>
<evidence type="ECO:0000256" key="6">
    <source>
        <dbReference type="SAM" id="MobiDB-lite"/>
    </source>
</evidence>
<dbReference type="PROSITE" id="PS51005">
    <property type="entry name" value="NAC"/>
    <property type="match status" value="1"/>
</dbReference>
<dbReference type="AlphaFoldDB" id="A0A6P8D957"/>
<evidence type="ECO:0000256" key="5">
    <source>
        <dbReference type="ARBA" id="ARBA00023242"/>
    </source>
</evidence>
<keyword evidence="7" id="KW-1133">Transmembrane helix</keyword>
<proteinExistence type="predicted"/>
<evidence type="ECO:0000256" key="1">
    <source>
        <dbReference type="ARBA" id="ARBA00004123"/>
    </source>
</evidence>
<comment type="subcellular location">
    <subcellularLocation>
        <location evidence="1">Nucleus</location>
    </subcellularLocation>
</comment>
<keyword evidence="3" id="KW-0238">DNA-binding</keyword>
<organism evidence="9 10">
    <name type="scientific">Punica granatum</name>
    <name type="common">Pomegranate</name>
    <dbReference type="NCBI Taxonomy" id="22663"/>
    <lineage>
        <taxon>Eukaryota</taxon>
        <taxon>Viridiplantae</taxon>
        <taxon>Streptophyta</taxon>
        <taxon>Embryophyta</taxon>
        <taxon>Tracheophyta</taxon>
        <taxon>Spermatophyta</taxon>
        <taxon>Magnoliopsida</taxon>
        <taxon>eudicotyledons</taxon>
        <taxon>Gunneridae</taxon>
        <taxon>Pentapetalae</taxon>
        <taxon>rosids</taxon>
        <taxon>malvids</taxon>
        <taxon>Myrtales</taxon>
        <taxon>Lythraceae</taxon>
        <taxon>Punica</taxon>
    </lineage>
</organism>
<keyword evidence="7" id="KW-0472">Membrane</keyword>
<dbReference type="GeneID" id="116205231"/>
<sequence length="488" mass="55973">MMAGEMQAAIQKVPMGYRFHPTDDEVLSYYLRRKNQGLQEPECVIPEVDICRWEPRQLPGKFRESSIVEPKDPEWWFFCEQEPGRTHRRSTNEGFWKKTGRPRDLTSSFSKEVIGSKNFLTFFQGNSSNSTKTDWVMHEYHLLSNALDGLLRGNRKNYVLCMIKCNPDKRANSTPSFHEYEYERCEPTTIDWDEFLELEPDDGFIPEHLILATMQSLEPPRRTPTNSPPMMMVESQQHFSSSADSTAMQLSSERDSIELDSPLSASEDSDVTDFLNQVLIDQDDHFDGLEMQTDVFPSGVIQDLDDNMFETLMPHEEQAVIMENKQTQKVESIHGYVPIDEKKGIVEDDFPKPTASSLRLKSPEVKSKKEAPKVTSYKPAEAKAQKHAPTKFKEEMLSACSSSTSIHKPREAVRRFEGQCHPLEINSIVALNGHEQAARELKPIATRAKPMSSSTRKRSNDDPFMVYILNLLVGVMLFRFILYIIFNL</sequence>
<dbReference type="GO" id="GO:0003677">
    <property type="term" value="F:DNA binding"/>
    <property type="evidence" value="ECO:0007669"/>
    <property type="project" value="UniProtKB-KW"/>
</dbReference>
<dbReference type="GO" id="GO:0005634">
    <property type="term" value="C:nucleus"/>
    <property type="evidence" value="ECO:0007669"/>
    <property type="project" value="UniProtKB-SubCell"/>
</dbReference>
<dbReference type="Proteomes" id="UP000515151">
    <property type="component" value="Chromosome 4"/>
</dbReference>
<keyword evidence="5" id="KW-0539">Nucleus</keyword>
<dbReference type="InterPro" id="IPR003441">
    <property type="entry name" value="NAC-dom"/>
</dbReference>
<protein>
    <submittedName>
        <fullName evidence="10">NAC domain-containing protein 30-like</fullName>
    </submittedName>
</protein>
<feature type="transmembrane region" description="Helical" evidence="7">
    <location>
        <begin position="464"/>
        <end position="486"/>
    </location>
</feature>
<accession>A0A6P8D957</accession>
<keyword evidence="4" id="KW-0804">Transcription</keyword>
<dbReference type="Gene3D" id="2.170.150.80">
    <property type="entry name" value="NAC domain"/>
    <property type="match status" value="1"/>
</dbReference>
<dbReference type="Pfam" id="PF02365">
    <property type="entry name" value="NAM"/>
    <property type="match status" value="1"/>
</dbReference>
<evidence type="ECO:0000259" key="8">
    <source>
        <dbReference type="PROSITE" id="PS51005"/>
    </source>
</evidence>